<reference evidence="2" key="1">
    <citation type="submission" date="2021-01" db="EMBL/GenBank/DDBJ databases">
        <title>Caligus Genome Assembly.</title>
        <authorList>
            <person name="Gallardo-Escarate C."/>
        </authorList>
    </citation>
    <scope>NUCLEOTIDE SEQUENCE [LARGE SCALE GENOMIC DNA]</scope>
</reference>
<protein>
    <submittedName>
        <fullName evidence="1">Uncharacterized protein</fullName>
    </submittedName>
</protein>
<keyword evidence="2" id="KW-1185">Reference proteome</keyword>
<accession>A0A7T8H246</accession>
<name>A0A7T8H246_CALRO</name>
<gene>
    <name evidence="1" type="ORF">FKW44_016650</name>
</gene>
<dbReference type="AlphaFoldDB" id="A0A7T8H246"/>
<dbReference type="EMBL" id="CP045900">
    <property type="protein sequence ID" value="QQP42095.1"/>
    <property type="molecule type" value="Genomic_DNA"/>
</dbReference>
<evidence type="ECO:0000313" key="2">
    <source>
        <dbReference type="Proteomes" id="UP000595437"/>
    </source>
</evidence>
<evidence type="ECO:0000313" key="1">
    <source>
        <dbReference type="EMBL" id="QQP42095.1"/>
    </source>
</evidence>
<sequence>MQKIRQDCLKNAKICDRHFTPDDFQRNIQAGRIGRSFSLKLFLLSSSLITLLNVSKSFRQVRQEARERRKL</sequence>
<dbReference type="Proteomes" id="UP000595437">
    <property type="component" value="Chromosome 11"/>
</dbReference>
<organism evidence="1 2">
    <name type="scientific">Caligus rogercresseyi</name>
    <name type="common">Sea louse</name>
    <dbReference type="NCBI Taxonomy" id="217165"/>
    <lineage>
        <taxon>Eukaryota</taxon>
        <taxon>Metazoa</taxon>
        <taxon>Ecdysozoa</taxon>
        <taxon>Arthropoda</taxon>
        <taxon>Crustacea</taxon>
        <taxon>Multicrustacea</taxon>
        <taxon>Hexanauplia</taxon>
        <taxon>Copepoda</taxon>
        <taxon>Siphonostomatoida</taxon>
        <taxon>Caligidae</taxon>
        <taxon>Caligus</taxon>
    </lineage>
</organism>
<proteinExistence type="predicted"/>